<dbReference type="EMBL" id="JADHSG010000006">
    <property type="protein sequence ID" value="MBL6903500.1"/>
    <property type="molecule type" value="Genomic_DNA"/>
</dbReference>
<organism evidence="1 2">
    <name type="scientific">SAR86 cluster bacterium</name>
    <dbReference type="NCBI Taxonomy" id="2030880"/>
    <lineage>
        <taxon>Bacteria</taxon>
        <taxon>Pseudomonadati</taxon>
        <taxon>Pseudomonadota</taxon>
        <taxon>Gammaproteobacteria</taxon>
        <taxon>SAR86 cluster</taxon>
    </lineage>
</organism>
<evidence type="ECO:0000313" key="2">
    <source>
        <dbReference type="Proteomes" id="UP000705230"/>
    </source>
</evidence>
<evidence type="ECO:0000313" key="1">
    <source>
        <dbReference type="EMBL" id="MBL6903500.1"/>
    </source>
</evidence>
<accession>A0A937M2M7</accession>
<gene>
    <name evidence="1" type="ORF">ISR29_04790</name>
</gene>
<sequence length="142" mass="16099">MQNRIIFVVLVATSSCATIDTYSPLSSDIPIINKAYDAKSTRCVQETLGANKPRIRGDEISPIVEHYDYFDCLDSENYDDAVENINNSINIKLPDDKKFIETIELDPNDESKDLNCELNLTGISPKNQPNSKYYNCSKNRKK</sequence>
<reference evidence="1" key="1">
    <citation type="submission" date="2020-10" db="EMBL/GenBank/DDBJ databases">
        <title>Microbiome of the Black Sea water column analyzed by genome centric metagenomics.</title>
        <authorList>
            <person name="Cabello-Yeves P.J."/>
            <person name="Callieri C."/>
            <person name="Picazo A."/>
            <person name="Mehrshad M."/>
            <person name="Haro-Moreno J.M."/>
            <person name="Roda-Garcia J."/>
            <person name="Dzembekova N."/>
            <person name="Slabakova V."/>
            <person name="Slabakova N."/>
            <person name="Moncheva S."/>
            <person name="Rodriguez-Valera F."/>
        </authorList>
    </citation>
    <scope>NUCLEOTIDE SEQUENCE</scope>
    <source>
        <strain evidence="1">BS30m-G43</strain>
    </source>
</reference>
<name>A0A937M2M7_9GAMM</name>
<dbReference type="Proteomes" id="UP000705230">
    <property type="component" value="Unassembled WGS sequence"/>
</dbReference>
<comment type="caution">
    <text evidence="1">The sequence shown here is derived from an EMBL/GenBank/DDBJ whole genome shotgun (WGS) entry which is preliminary data.</text>
</comment>
<dbReference type="PROSITE" id="PS51257">
    <property type="entry name" value="PROKAR_LIPOPROTEIN"/>
    <property type="match status" value="1"/>
</dbReference>
<protein>
    <submittedName>
        <fullName evidence="1">Uncharacterized protein</fullName>
    </submittedName>
</protein>
<proteinExistence type="predicted"/>
<dbReference type="AlphaFoldDB" id="A0A937M2M7"/>